<organism evidence="2 3">
    <name type="scientific">Pleuronectes platessa</name>
    <name type="common">European plaice</name>
    <dbReference type="NCBI Taxonomy" id="8262"/>
    <lineage>
        <taxon>Eukaryota</taxon>
        <taxon>Metazoa</taxon>
        <taxon>Chordata</taxon>
        <taxon>Craniata</taxon>
        <taxon>Vertebrata</taxon>
        <taxon>Euteleostomi</taxon>
        <taxon>Actinopterygii</taxon>
        <taxon>Neopterygii</taxon>
        <taxon>Teleostei</taxon>
        <taxon>Neoteleostei</taxon>
        <taxon>Acanthomorphata</taxon>
        <taxon>Carangaria</taxon>
        <taxon>Pleuronectiformes</taxon>
        <taxon>Pleuronectoidei</taxon>
        <taxon>Pleuronectidae</taxon>
        <taxon>Pleuronectes</taxon>
    </lineage>
</organism>
<protein>
    <submittedName>
        <fullName evidence="2">Uncharacterized protein</fullName>
    </submittedName>
</protein>
<feature type="region of interest" description="Disordered" evidence="1">
    <location>
        <begin position="575"/>
        <end position="597"/>
    </location>
</feature>
<feature type="compositionally biased region" description="Acidic residues" evidence="1">
    <location>
        <begin position="521"/>
        <end position="531"/>
    </location>
</feature>
<feature type="compositionally biased region" description="Basic and acidic residues" evidence="1">
    <location>
        <begin position="511"/>
        <end position="520"/>
    </location>
</feature>
<feature type="region of interest" description="Disordered" evidence="1">
    <location>
        <begin position="1"/>
        <end position="36"/>
    </location>
</feature>
<feature type="region of interest" description="Disordered" evidence="1">
    <location>
        <begin position="328"/>
        <end position="387"/>
    </location>
</feature>
<feature type="region of interest" description="Disordered" evidence="1">
    <location>
        <begin position="163"/>
        <end position="190"/>
    </location>
</feature>
<evidence type="ECO:0000313" key="3">
    <source>
        <dbReference type="Proteomes" id="UP001153269"/>
    </source>
</evidence>
<feature type="compositionally biased region" description="Polar residues" evidence="1">
    <location>
        <begin position="487"/>
        <end position="497"/>
    </location>
</feature>
<keyword evidence="3" id="KW-1185">Reference proteome</keyword>
<sequence length="663" mass="72606">MDSVPSTDPEHRLSRRSLTRQRKSQSGLEPTADGHPIIHSRFFSSETGVGIGMRSASRRAHTAGALMPSRLGPHHLAEGCEFVFTRALMNCGLCGLNESELLRIKATWEDGASPSPHFGRCFNKRAVDGHRGSSSLTRQNLLCEETRLGECSSSITNMRFCATAPGSQPSPKRLIVQQPKDKGSSPSAPPEQCVEVWVVMQITNCTGHRGKREGNGSLSARHAEGGEGRTVQLSVSVHPTPWTSALQLSRASNCGDLIGARRGDGGITAALIQPHTGGVTFLCTRLRFASALHLVTVTGENTTHYYNQDGEEKCRLLKYSLSLLTSDGTKEQTQNAAQGEERRFHTGTVTRPHSARRNFRPHIWESNSTEQNGGPTPSVPNTAHQHANPPRFITCASPSGSLSSHRPVCLVGFGQGFLLTEEERRQGEGERRRLLSCLKKGEVHLPTRTFREQNTEFSRPNLNIKTLCPSDHRCEDSHRVERERLSSLASGRKSTGPSFRIKVGRRRRQRREGGDRGGKEETEEGKEETEEGKERKRVFALSGSREGGEREDGCSGSLGWGRRGLSRLAKLFLTTSGPTGRQAGRLPPQTSNASNAKSSNLRCLHVDLRGVHAAPPPGTPGHPHCNSQHAPPQPTDRTGDCQSPLTCDVLLRQEMGQHQTNHF</sequence>
<dbReference type="AlphaFoldDB" id="A0A9N7Z8C5"/>
<comment type="caution">
    <text evidence="2">The sequence shown here is derived from an EMBL/GenBank/DDBJ whole genome shotgun (WGS) entry which is preliminary data.</text>
</comment>
<feature type="compositionally biased region" description="Basic residues" evidence="1">
    <location>
        <begin position="13"/>
        <end position="23"/>
    </location>
</feature>
<feature type="region of interest" description="Disordered" evidence="1">
    <location>
        <begin position="611"/>
        <end position="641"/>
    </location>
</feature>
<evidence type="ECO:0000256" key="1">
    <source>
        <dbReference type="SAM" id="MobiDB-lite"/>
    </source>
</evidence>
<dbReference type="EMBL" id="CADEAL010004207">
    <property type="protein sequence ID" value="CAB1454321.1"/>
    <property type="molecule type" value="Genomic_DNA"/>
</dbReference>
<feature type="region of interest" description="Disordered" evidence="1">
    <location>
        <begin position="208"/>
        <end position="227"/>
    </location>
</feature>
<name>A0A9N7Z8C5_PLEPL</name>
<feature type="region of interest" description="Disordered" evidence="1">
    <location>
        <begin position="484"/>
        <end position="559"/>
    </location>
</feature>
<reference evidence="2" key="1">
    <citation type="submission" date="2020-03" db="EMBL/GenBank/DDBJ databases">
        <authorList>
            <person name="Weist P."/>
        </authorList>
    </citation>
    <scope>NUCLEOTIDE SEQUENCE</scope>
</reference>
<feature type="compositionally biased region" description="Polar residues" evidence="1">
    <location>
        <begin position="588"/>
        <end position="597"/>
    </location>
</feature>
<accession>A0A9N7Z8C5</accession>
<feature type="compositionally biased region" description="Polar residues" evidence="1">
    <location>
        <begin position="365"/>
        <end position="385"/>
    </location>
</feature>
<proteinExistence type="predicted"/>
<evidence type="ECO:0000313" key="2">
    <source>
        <dbReference type="EMBL" id="CAB1454321.1"/>
    </source>
</evidence>
<feature type="compositionally biased region" description="Polar residues" evidence="1">
    <location>
        <begin position="328"/>
        <end position="337"/>
    </location>
</feature>
<dbReference type="Proteomes" id="UP001153269">
    <property type="component" value="Unassembled WGS sequence"/>
</dbReference>
<gene>
    <name evidence="2" type="ORF">PLEPLA_LOCUS42085</name>
</gene>